<protein>
    <submittedName>
        <fullName evidence="1">Uncharacterized protein</fullName>
    </submittedName>
</protein>
<dbReference type="AlphaFoldDB" id="A0A0A8YSK3"/>
<reference evidence="1" key="1">
    <citation type="submission" date="2014-09" db="EMBL/GenBank/DDBJ databases">
        <authorList>
            <person name="Magalhaes I.L.F."/>
            <person name="Oliveira U."/>
            <person name="Santos F.R."/>
            <person name="Vidigal T.H.D.A."/>
            <person name="Brescovit A.D."/>
            <person name="Santos A.J."/>
        </authorList>
    </citation>
    <scope>NUCLEOTIDE SEQUENCE</scope>
    <source>
        <tissue evidence="1">Shoot tissue taken approximately 20 cm above the soil surface</tissue>
    </source>
</reference>
<proteinExistence type="predicted"/>
<organism evidence="1">
    <name type="scientific">Arundo donax</name>
    <name type="common">Giant reed</name>
    <name type="synonym">Donax arundinaceus</name>
    <dbReference type="NCBI Taxonomy" id="35708"/>
    <lineage>
        <taxon>Eukaryota</taxon>
        <taxon>Viridiplantae</taxon>
        <taxon>Streptophyta</taxon>
        <taxon>Embryophyta</taxon>
        <taxon>Tracheophyta</taxon>
        <taxon>Spermatophyta</taxon>
        <taxon>Magnoliopsida</taxon>
        <taxon>Liliopsida</taxon>
        <taxon>Poales</taxon>
        <taxon>Poaceae</taxon>
        <taxon>PACMAD clade</taxon>
        <taxon>Arundinoideae</taxon>
        <taxon>Arundineae</taxon>
        <taxon>Arundo</taxon>
    </lineage>
</organism>
<sequence length="37" mass="4274">MENTVSQQRNTINNFNTIKVDAKHYIPSPYTCSIIEC</sequence>
<name>A0A0A8YSK3_ARUDO</name>
<evidence type="ECO:0000313" key="1">
    <source>
        <dbReference type="EMBL" id="JAD25472.1"/>
    </source>
</evidence>
<accession>A0A0A8YSK3</accession>
<dbReference type="EMBL" id="GBRH01272423">
    <property type="protein sequence ID" value="JAD25472.1"/>
    <property type="molecule type" value="Transcribed_RNA"/>
</dbReference>
<reference evidence="1" key="2">
    <citation type="journal article" date="2015" name="Data Brief">
        <title>Shoot transcriptome of the giant reed, Arundo donax.</title>
        <authorList>
            <person name="Barrero R.A."/>
            <person name="Guerrero F.D."/>
            <person name="Moolhuijzen P."/>
            <person name="Goolsby J.A."/>
            <person name="Tidwell J."/>
            <person name="Bellgard S.E."/>
            <person name="Bellgard M.I."/>
        </authorList>
    </citation>
    <scope>NUCLEOTIDE SEQUENCE</scope>
    <source>
        <tissue evidence="1">Shoot tissue taken approximately 20 cm above the soil surface</tissue>
    </source>
</reference>